<dbReference type="Pfam" id="PF13561">
    <property type="entry name" value="adh_short_C2"/>
    <property type="match status" value="1"/>
</dbReference>
<dbReference type="InterPro" id="IPR036291">
    <property type="entry name" value="NAD(P)-bd_dom_sf"/>
</dbReference>
<evidence type="ECO:0008006" key="3">
    <source>
        <dbReference type="Google" id="ProtNLM"/>
    </source>
</evidence>
<protein>
    <recommendedName>
        <fullName evidence="3">Ketoreductase (KR) domain-containing protein</fullName>
    </recommendedName>
</protein>
<comment type="caution">
    <text evidence="1">The sequence shown here is derived from an EMBL/GenBank/DDBJ whole genome shotgun (WGS) entry which is preliminary data.</text>
</comment>
<dbReference type="PROSITE" id="PS00061">
    <property type="entry name" value="ADH_SHORT"/>
    <property type="match status" value="1"/>
</dbReference>
<gene>
    <name evidence="1" type="ORF">FNF29_00217</name>
</gene>
<dbReference type="FunFam" id="3.40.50.720:FF:000084">
    <property type="entry name" value="Short-chain dehydrogenase reductase"/>
    <property type="match status" value="1"/>
</dbReference>
<evidence type="ECO:0000313" key="1">
    <source>
        <dbReference type="EMBL" id="KAA0157641.1"/>
    </source>
</evidence>
<proteinExistence type="predicted"/>
<dbReference type="InterPro" id="IPR020904">
    <property type="entry name" value="Sc_DH/Rdtase_CS"/>
</dbReference>
<accession>A0A5A8D0X9</accession>
<dbReference type="AlphaFoldDB" id="A0A5A8D0X9"/>
<organism evidence="1 2">
    <name type="scientific">Cafeteria roenbergensis</name>
    <name type="common">Marine flagellate</name>
    <dbReference type="NCBI Taxonomy" id="33653"/>
    <lineage>
        <taxon>Eukaryota</taxon>
        <taxon>Sar</taxon>
        <taxon>Stramenopiles</taxon>
        <taxon>Bigyra</taxon>
        <taxon>Opalozoa</taxon>
        <taxon>Bicosoecida</taxon>
        <taxon>Cafeteriaceae</taxon>
        <taxon>Cafeteria</taxon>
    </lineage>
</organism>
<dbReference type="PANTHER" id="PTHR43975:SF2">
    <property type="entry name" value="EG:BACR7A4.14 PROTEIN-RELATED"/>
    <property type="match status" value="1"/>
</dbReference>
<dbReference type="PANTHER" id="PTHR43975">
    <property type="entry name" value="ZGC:101858"/>
    <property type="match status" value="1"/>
</dbReference>
<dbReference type="SUPFAM" id="SSF51735">
    <property type="entry name" value="NAD(P)-binding Rossmann-fold domains"/>
    <property type="match status" value="1"/>
</dbReference>
<keyword evidence="2" id="KW-1185">Reference proteome</keyword>
<sequence>MAAAGGESPPDAERPMRKVVVTAASAGIGLATAKAFLAADPGCVVAVTTRDRARLLGAYSEDLHARLRVVVSDDFADPTKLEEAARACVDALDGEVDVLVNNLGAATLGCSLDKTSAADLMWHVNINVTSALIFTQACTEALCRSSGAIVNLSSIAGARGLVGVTPYCVAKGALDQLTRCAALELAPRGVRVNAVAPGTVATTFHERGGLGKAGAAKYYKGGGSAHPLGRVGTPEEVARAIVGVARQTWTTGSIHYVDGGRMLTMSTAEGLGGPR</sequence>
<dbReference type="Proteomes" id="UP000323011">
    <property type="component" value="Unassembled WGS sequence"/>
</dbReference>
<evidence type="ECO:0000313" key="2">
    <source>
        <dbReference type="Proteomes" id="UP000323011"/>
    </source>
</evidence>
<dbReference type="Gene3D" id="3.40.50.720">
    <property type="entry name" value="NAD(P)-binding Rossmann-like Domain"/>
    <property type="match status" value="1"/>
</dbReference>
<name>A0A5A8D0X9_CAFRO</name>
<dbReference type="InterPro" id="IPR002347">
    <property type="entry name" value="SDR_fam"/>
</dbReference>
<dbReference type="PRINTS" id="PR00081">
    <property type="entry name" value="GDHRDH"/>
</dbReference>
<reference evidence="1 2" key="1">
    <citation type="submission" date="2019-07" db="EMBL/GenBank/DDBJ databases">
        <title>Genomes of Cafeteria roenbergensis.</title>
        <authorList>
            <person name="Fischer M.G."/>
            <person name="Hackl T."/>
            <person name="Roman M."/>
        </authorList>
    </citation>
    <scope>NUCLEOTIDE SEQUENCE [LARGE SCALE GENOMIC DNA]</scope>
    <source>
        <strain evidence="1 2">BVI</strain>
    </source>
</reference>
<dbReference type="PRINTS" id="PR00080">
    <property type="entry name" value="SDRFAMILY"/>
</dbReference>
<dbReference type="OMA" id="STNICTY"/>
<dbReference type="EMBL" id="VLTN01000001">
    <property type="protein sequence ID" value="KAA0157641.1"/>
    <property type="molecule type" value="Genomic_DNA"/>
</dbReference>